<dbReference type="Pfam" id="PF13517">
    <property type="entry name" value="FG-GAP_3"/>
    <property type="match status" value="1"/>
</dbReference>
<dbReference type="SUPFAM" id="SSF49313">
    <property type="entry name" value="Cadherin-like"/>
    <property type="match status" value="1"/>
</dbReference>
<organism evidence="2 3">
    <name type="scientific">Eiseniibacteriota bacterium</name>
    <dbReference type="NCBI Taxonomy" id="2212470"/>
    <lineage>
        <taxon>Bacteria</taxon>
        <taxon>Candidatus Eiseniibacteriota</taxon>
    </lineage>
</organism>
<dbReference type="Gene3D" id="2.60.40.10">
    <property type="entry name" value="Immunoglobulins"/>
    <property type="match status" value="1"/>
</dbReference>
<dbReference type="InterPro" id="IPR013517">
    <property type="entry name" value="FG-GAP"/>
</dbReference>
<reference evidence="2 3" key="1">
    <citation type="journal article" date="2019" name="Nat. Microbiol.">
        <title>Mediterranean grassland soil C-N compound turnover is dependent on rainfall and depth, and is mediated by genomically divergent microorganisms.</title>
        <authorList>
            <person name="Diamond S."/>
            <person name="Andeer P.F."/>
            <person name="Li Z."/>
            <person name="Crits-Christoph A."/>
            <person name="Burstein D."/>
            <person name="Anantharaman K."/>
            <person name="Lane K.R."/>
            <person name="Thomas B.C."/>
            <person name="Pan C."/>
            <person name="Northen T.R."/>
            <person name="Banfield J.F."/>
        </authorList>
    </citation>
    <scope>NUCLEOTIDE SEQUENCE [LARGE SCALE GENOMIC DNA]</scope>
    <source>
        <strain evidence="2">WS_6</strain>
    </source>
</reference>
<sequence length="263" mass="26507">EDGHVDIVVTSAGSNYVSVFLGVGNGALGPRRNFTTGAGPRQIAILDVNGDNHLDLAIANNESNNVSVLLGDGSGAFGSRTDVPAGGAPYGIASGDFDGDLRSDLAVANSTGSVTMLLNHCAPPRDHPPVVTAPKGVSGAEGSEITFSISANDPDGPAISSLTADFSGLPVGNKATFTPGSSDTGGVFRWTPGFEDSRQTPYSVTFTAANVLSASATTKITVTDASVVTVCQARAFTTDGKGGIRLGGGKEHRCVNLEPVGGS</sequence>
<dbReference type="InterPro" id="IPR013783">
    <property type="entry name" value="Ig-like_fold"/>
</dbReference>
<protein>
    <submittedName>
        <fullName evidence="2">VCBS repeat-containing protein</fullName>
    </submittedName>
</protein>
<keyword evidence="1" id="KW-0732">Signal</keyword>
<comment type="caution">
    <text evidence="2">The sequence shown here is derived from an EMBL/GenBank/DDBJ whole genome shotgun (WGS) entry which is preliminary data.</text>
</comment>
<dbReference type="GO" id="GO:0016020">
    <property type="term" value="C:membrane"/>
    <property type="evidence" value="ECO:0007669"/>
    <property type="project" value="InterPro"/>
</dbReference>
<dbReference type="Gene3D" id="2.30.30.100">
    <property type="match status" value="2"/>
</dbReference>
<proteinExistence type="predicted"/>
<dbReference type="GO" id="GO:0005509">
    <property type="term" value="F:calcium ion binding"/>
    <property type="evidence" value="ECO:0007669"/>
    <property type="project" value="InterPro"/>
</dbReference>
<dbReference type="EMBL" id="VBOW01000083">
    <property type="protein sequence ID" value="TMQ56691.1"/>
    <property type="molecule type" value="Genomic_DNA"/>
</dbReference>
<dbReference type="AlphaFoldDB" id="A0A538SZ86"/>
<evidence type="ECO:0000313" key="2">
    <source>
        <dbReference type="EMBL" id="TMQ56691.1"/>
    </source>
</evidence>
<feature type="non-terminal residue" evidence="2">
    <location>
        <position position="263"/>
    </location>
</feature>
<dbReference type="InterPro" id="IPR015919">
    <property type="entry name" value="Cadherin-like_sf"/>
</dbReference>
<dbReference type="SUPFAM" id="SSF69318">
    <property type="entry name" value="Integrin alpha N-terminal domain"/>
    <property type="match status" value="1"/>
</dbReference>
<dbReference type="InterPro" id="IPR028994">
    <property type="entry name" value="Integrin_alpha_N"/>
</dbReference>
<accession>A0A538SZ86</accession>
<dbReference type="PANTHER" id="PTHR46580">
    <property type="entry name" value="SENSOR KINASE-RELATED"/>
    <property type="match status" value="1"/>
</dbReference>
<dbReference type="Proteomes" id="UP000316852">
    <property type="component" value="Unassembled WGS sequence"/>
</dbReference>
<gene>
    <name evidence="2" type="ORF">E6K76_12285</name>
</gene>
<feature type="non-terminal residue" evidence="2">
    <location>
        <position position="1"/>
    </location>
</feature>
<evidence type="ECO:0000256" key="1">
    <source>
        <dbReference type="ARBA" id="ARBA00022729"/>
    </source>
</evidence>
<evidence type="ECO:0000313" key="3">
    <source>
        <dbReference type="Proteomes" id="UP000316852"/>
    </source>
</evidence>
<name>A0A538SZ86_UNCEI</name>